<protein>
    <submittedName>
        <fullName evidence="2">Uncharacterized protein</fullName>
    </submittedName>
</protein>
<gene>
    <name evidence="2" type="ORF">E5288_WYG014889</name>
</gene>
<organism evidence="2 3">
    <name type="scientific">Bos mutus</name>
    <name type="common">wild yak</name>
    <dbReference type="NCBI Taxonomy" id="72004"/>
    <lineage>
        <taxon>Eukaryota</taxon>
        <taxon>Metazoa</taxon>
        <taxon>Chordata</taxon>
        <taxon>Craniata</taxon>
        <taxon>Vertebrata</taxon>
        <taxon>Euteleostomi</taxon>
        <taxon>Mammalia</taxon>
        <taxon>Eutheria</taxon>
        <taxon>Laurasiatheria</taxon>
        <taxon>Artiodactyla</taxon>
        <taxon>Ruminantia</taxon>
        <taxon>Pecora</taxon>
        <taxon>Bovidae</taxon>
        <taxon>Bovinae</taxon>
        <taxon>Bos</taxon>
    </lineage>
</organism>
<dbReference type="EMBL" id="VBQZ03000176">
    <property type="protein sequence ID" value="MXQ96885.1"/>
    <property type="molecule type" value="Genomic_DNA"/>
</dbReference>
<reference evidence="2" key="1">
    <citation type="submission" date="2019-10" db="EMBL/GenBank/DDBJ databases">
        <title>The sequence and de novo assembly of the wild yak genome.</title>
        <authorList>
            <person name="Liu Y."/>
        </authorList>
    </citation>
    <scope>NUCLEOTIDE SEQUENCE [LARGE SCALE GENOMIC DNA]</scope>
    <source>
        <strain evidence="2">WY2019</strain>
    </source>
</reference>
<proteinExistence type="predicted"/>
<dbReference type="Proteomes" id="UP000322234">
    <property type="component" value="Unassembled WGS sequence"/>
</dbReference>
<accession>A0A6B0S4K0</accession>
<comment type="caution">
    <text evidence="2">The sequence shown here is derived from an EMBL/GenBank/DDBJ whole genome shotgun (WGS) entry which is preliminary data.</text>
</comment>
<feature type="region of interest" description="Disordered" evidence="1">
    <location>
        <begin position="1"/>
        <end position="20"/>
    </location>
</feature>
<evidence type="ECO:0000313" key="2">
    <source>
        <dbReference type="EMBL" id="MXQ96885.1"/>
    </source>
</evidence>
<evidence type="ECO:0000256" key="1">
    <source>
        <dbReference type="SAM" id="MobiDB-lite"/>
    </source>
</evidence>
<keyword evidence="3" id="KW-1185">Reference proteome</keyword>
<name>A0A6B0S4K0_9CETA</name>
<dbReference type="AlphaFoldDB" id="A0A6B0S4K0"/>
<sequence length="69" mass="8052">MSCDYGNSGPSNTSAGWKRKKRLERDDRPFFFSLHHATFSNRHSNFELGLKLMKEPPARRSAAEIRAWR</sequence>
<evidence type="ECO:0000313" key="3">
    <source>
        <dbReference type="Proteomes" id="UP000322234"/>
    </source>
</evidence>